<proteinExistence type="predicted"/>
<protein>
    <submittedName>
        <fullName evidence="1">Uncharacterized protein</fullName>
    </submittedName>
</protein>
<dbReference type="Proteomes" id="UP000664032">
    <property type="component" value="Unassembled WGS sequence"/>
</dbReference>
<gene>
    <name evidence="1" type="ORF">JR316_0006578</name>
</gene>
<name>A0ACB8GXN5_PSICU</name>
<reference evidence="1" key="1">
    <citation type="submission" date="2021-10" db="EMBL/GenBank/DDBJ databases">
        <title>Psilocybe cubensis genome.</title>
        <authorList>
            <person name="Mckernan K.J."/>
            <person name="Crawford S."/>
            <person name="Trippe A."/>
            <person name="Kane L.T."/>
            <person name="Mclaughlin S."/>
        </authorList>
    </citation>
    <scope>NUCLEOTIDE SEQUENCE</scope>
    <source>
        <strain evidence="1">MGC-MH-2018</strain>
    </source>
</reference>
<dbReference type="EMBL" id="JAFIQS020000006">
    <property type="protein sequence ID" value="KAH9479981.1"/>
    <property type="molecule type" value="Genomic_DNA"/>
</dbReference>
<sequence length="88" mass="9199">MRILAIVIKTSAIYSIVLIVVALGLVVPLLSNVASPLVALETYATVAENVLRLVPTAMVLRLVLASHHATMSSHASLPQVSAIVSDGQ</sequence>
<accession>A0ACB8GXN5</accession>
<evidence type="ECO:0000313" key="2">
    <source>
        <dbReference type="Proteomes" id="UP000664032"/>
    </source>
</evidence>
<organism evidence="1 2">
    <name type="scientific">Psilocybe cubensis</name>
    <name type="common">Psychedelic mushroom</name>
    <name type="synonym">Stropharia cubensis</name>
    <dbReference type="NCBI Taxonomy" id="181762"/>
    <lineage>
        <taxon>Eukaryota</taxon>
        <taxon>Fungi</taxon>
        <taxon>Dikarya</taxon>
        <taxon>Basidiomycota</taxon>
        <taxon>Agaricomycotina</taxon>
        <taxon>Agaricomycetes</taxon>
        <taxon>Agaricomycetidae</taxon>
        <taxon>Agaricales</taxon>
        <taxon>Agaricineae</taxon>
        <taxon>Strophariaceae</taxon>
        <taxon>Psilocybe</taxon>
    </lineage>
</organism>
<keyword evidence="2" id="KW-1185">Reference proteome</keyword>
<comment type="caution">
    <text evidence="1">The sequence shown here is derived from an EMBL/GenBank/DDBJ whole genome shotgun (WGS) entry which is preliminary data.</text>
</comment>
<evidence type="ECO:0000313" key="1">
    <source>
        <dbReference type="EMBL" id="KAH9479981.1"/>
    </source>
</evidence>